<feature type="signal peptide" evidence="3">
    <location>
        <begin position="1"/>
        <end position="22"/>
    </location>
</feature>
<evidence type="ECO:0000256" key="2">
    <source>
        <dbReference type="SAM" id="Phobius"/>
    </source>
</evidence>
<dbReference type="InterPro" id="IPR011990">
    <property type="entry name" value="TPR-like_helical_dom_sf"/>
</dbReference>
<dbReference type="AlphaFoldDB" id="A0A2S1SLA8"/>
<dbReference type="InterPro" id="IPR036890">
    <property type="entry name" value="HATPase_C_sf"/>
</dbReference>
<keyword evidence="1" id="KW-0802">TPR repeat</keyword>
<feature type="domain" description="Signal transduction histidine kinase internal region" evidence="4">
    <location>
        <begin position="404"/>
        <end position="482"/>
    </location>
</feature>
<name>A0A2S1SLA8_9FLAO</name>
<dbReference type="Pfam" id="PF13176">
    <property type="entry name" value="TPR_7"/>
    <property type="match status" value="1"/>
</dbReference>
<dbReference type="OrthoDB" id="6190788at2"/>
<keyword evidence="3" id="KW-0732">Signal</keyword>
<dbReference type="PANTHER" id="PTHR34220">
    <property type="entry name" value="SENSOR HISTIDINE KINASE YPDA"/>
    <property type="match status" value="1"/>
</dbReference>
<protein>
    <submittedName>
        <fullName evidence="5">Regulator of cell autolysis</fullName>
    </submittedName>
</protein>
<dbReference type="InterPro" id="IPR050640">
    <property type="entry name" value="Bact_2-comp_sensor_kinase"/>
</dbReference>
<dbReference type="Pfam" id="PF06580">
    <property type="entry name" value="His_kinase"/>
    <property type="match status" value="1"/>
</dbReference>
<dbReference type="SUPFAM" id="SSF81901">
    <property type="entry name" value="HCP-like"/>
    <property type="match status" value="1"/>
</dbReference>
<sequence length="610" mass="70018">MRLLKVISFFILLSMPMPSAWAQDTIKKVPKQEQKRKATKIKTISEAATDLETSLKKGDNIGIAKNYESLAETFIKKGDFKKAEEYLQKALLYTKSDQAEDQARLRRSIAKVQENQNKLGAASLNYKKAAEVTDDKVTEKLNSNDFSRLSNANSPQAQMDYNISNAALAKESDKKDEVADAYMQNAELNLKEKKPKAAIRNYEEAITFSKDRPEEVIKIKSKIAKVYTAENQFEKAIGIHQKLLADAQKNNDTDTEITQLQLLSSVYFKNNQAEKGVDLLKESYRIAKQSGHTAEAKKGLAKLLQYYRAKGDDKESMRLYEQFFEDFDALIRADTSLIDAKTFQVTEEKIRQLEKEKALKDELISKKNTFNYFLIGSVLLLFLLFIFIAKALYSIKIKNKEIALQSLRREMNPHFIFNSLNSVNQFISQNKELEANKYLSSYSHLMRNMMEHSNKDFVTVSSEIEQLTKYLDLEHLRFSDKFDYKIIVDDNIDADQTFIPNMILQPHLENAIWHGIRYRESKGLLTLSIALENKKIKITIEDNGIGLTKSAELKTKNQKAHHSRGITNTKERITLLNELYKKGITFSIAEKNHPETGTIVLIYFPIIHKI</sequence>
<dbReference type="GO" id="GO:0016020">
    <property type="term" value="C:membrane"/>
    <property type="evidence" value="ECO:0007669"/>
    <property type="project" value="InterPro"/>
</dbReference>
<dbReference type="Proteomes" id="UP000244937">
    <property type="component" value="Chromosome"/>
</dbReference>
<accession>A0A2S1SLA8</accession>
<evidence type="ECO:0000256" key="3">
    <source>
        <dbReference type="SAM" id="SignalP"/>
    </source>
</evidence>
<dbReference type="PROSITE" id="PS50005">
    <property type="entry name" value="TPR"/>
    <property type="match status" value="1"/>
</dbReference>
<feature type="transmembrane region" description="Helical" evidence="2">
    <location>
        <begin position="370"/>
        <end position="393"/>
    </location>
</feature>
<dbReference type="InterPro" id="IPR010559">
    <property type="entry name" value="Sig_transdc_His_kin_internal"/>
</dbReference>
<dbReference type="EMBL" id="CP029187">
    <property type="protein sequence ID" value="AWI27193.1"/>
    <property type="molecule type" value="Genomic_DNA"/>
</dbReference>
<keyword evidence="2" id="KW-1133">Transmembrane helix</keyword>
<dbReference type="SUPFAM" id="SSF55874">
    <property type="entry name" value="ATPase domain of HSP90 chaperone/DNA topoisomerase II/histidine kinase"/>
    <property type="match status" value="1"/>
</dbReference>
<proteinExistence type="predicted"/>
<keyword evidence="6" id="KW-1185">Reference proteome</keyword>
<dbReference type="RefSeq" id="WP_108904961.1">
    <property type="nucleotide sequence ID" value="NZ_CP029187.1"/>
</dbReference>
<evidence type="ECO:0000313" key="5">
    <source>
        <dbReference type="EMBL" id="AWI27193.1"/>
    </source>
</evidence>
<reference evidence="5 6" key="1">
    <citation type="submission" date="2018-05" db="EMBL/GenBank/DDBJ databases">
        <title>Genome sequencing of Flavobacterium sp. HYN0049.</title>
        <authorList>
            <person name="Yi H."/>
            <person name="Baek C."/>
        </authorList>
    </citation>
    <scope>NUCLEOTIDE SEQUENCE [LARGE SCALE GENOMIC DNA]</scope>
    <source>
        <strain evidence="5 6">HYN0049</strain>
    </source>
</reference>
<feature type="chain" id="PRO_5015441396" evidence="3">
    <location>
        <begin position="23"/>
        <end position="610"/>
    </location>
</feature>
<evidence type="ECO:0000313" key="6">
    <source>
        <dbReference type="Proteomes" id="UP000244937"/>
    </source>
</evidence>
<keyword evidence="2" id="KW-0812">Transmembrane</keyword>
<dbReference type="PANTHER" id="PTHR34220:SF7">
    <property type="entry name" value="SENSOR HISTIDINE KINASE YPDA"/>
    <property type="match status" value="1"/>
</dbReference>
<gene>
    <name evidence="5" type="ORF">HYN49_05080</name>
</gene>
<dbReference type="GO" id="GO:0000155">
    <property type="term" value="F:phosphorelay sensor kinase activity"/>
    <property type="evidence" value="ECO:0007669"/>
    <property type="project" value="InterPro"/>
</dbReference>
<keyword evidence="2" id="KW-0472">Membrane</keyword>
<dbReference type="InterPro" id="IPR019734">
    <property type="entry name" value="TPR_rpt"/>
</dbReference>
<organism evidence="5 6">
    <name type="scientific">Flavobacterium pallidum</name>
    <dbReference type="NCBI Taxonomy" id="2172098"/>
    <lineage>
        <taxon>Bacteria</taxon>
        <taxon>Pseudomonadati</taxon>
        <taxon>Bacteroidota</taxon>
        <taxon>Flavobacteriia</taxon>
        <taxon>Flavobacteriales</taxon>
        <taxon>Flavobacteriaceae</taxon>
        <taxon>Flavobacterium</taxon>
    </lineage>
</organism>
<evidence type="ECO:0000256" key="1">
    <source>
        <dbReference type="PROSITE-ProRule" id="PRU00339"/>
    </source>
</evidence>
<dbReference type="Gene3D" id="3.30.565.10">
    <property type="entry name" value="Histidine kinase-like ATPase, C-terminal domain"/>
    <property type="match status" value="1"/>
</dbReference>
<dbReference type="SMART" id="SM00028">
    <property type="entry name" value="TPR"/>
    <property type="match status" value="4"/>
</dbReference>
<dbReference type="Gene3D" id="1.25.40.10">
    <property type="entry name" value="Tetratricopeptide repeat domain"/>
    <property type="match status" value="2"/>
</dbReference>
<dbReference type="KEGG" id="fpal:HYN49_05080"/>
<feature type="repeat" description="TPR" evidence="1">
    <location>
        <begin position="64"/>
        <end position="97"/>
    </location>
</feature>
<evidence type="ECO:0000259" key="4">
    <source>
        <dbReference type="Pfam" id="PF06580"/>
    </source>
</evidence>